<feature type="domain" description="Thioredoxin" evidence="3">
    <location>
        <begin position="1"/>
        <end position="104"/>
    </location>
</feature>
<gene>
    <name evidence="4" type="ORF">GM612_07960</name>
</gene>
<keyword evidence="2" id="KW-0676">Redox-active center</keyword>
<accession>A0A7X2XVS9</accession>
<evidence type="ECO:0000256" key="2">
    <source>
        <dbReference type="ARBA" id="ARBA00023284"/>
    </source>
</evidence>
<dbReference type="PANTHER" id="PTHR45663:SF11">
    <property type="entry name" value="GEO12009P1"/>
    <property type="match status" value="1"/>
</dbReference>
<sequence length="105" mass="11568">MIQIIHDDEYAKKTATGLVVVDFRKDWCPPCSQMDAVLDQLDTQIGDEVKILAITINRDPYVAQAIGVKSAPTLVIKQEGQIADVVFGTITGKVLRLKLEKLMAV</sequence>
<comment type="similarity">
    <text evidence="1">Belongs to the thioredoxin family.</text>
</comment>
<dbReference type="InterPro" id="IPR013766">
    <property type="entry name" value="Thioredoxin_domain"/>
</dbReference>
<dbReference type="RefSeq" id="WP_155431852.1">
    <property type="nucleotide sequence ID" value="NZ_WNJO01000008.1"/>
</dbReference>
<dbReference type="GO" id="GO:0005829">
    <property type="term" value="C:cytosol"/>
    <property type="evidence" value="ECO:0007669"/>
    <property type="project" value="TreeGrafter"/>
</dbReference>
<keyword evidence="5" id="KW-1185">Reference proteome</keyword>
<dbReference type="Proteomes" id="UP000466388">
    <property type="component" value="Unassembled WGS sequence"/>
</dbReference>
<evidence type="ECO:0000313" key="4">
    <source>
        <dbReference type="EMBL" id="MTV82579.1"/>
    </source>
</evidence>
<evidence type="ECO:0000313" key="5">
    <source>
        <dbReference type="Proteomes" id="UP000466388"/>
    </source>
</evidence>
<dbReference type="Gene3D" id="3.40.30.10">
    <property type="entry name" value="Glutaredoxin"/>
    <property type="match status" value="1"/>
</dbReference>
<protein>
    <recommendedName>
        <fullName evidence="3">Thioredoxin domain-containing protein</fullName>
    </recommendedName>
</protein>
<dbReference type="CDD" id="cd02947">
    <property type="entry name" value="TRX_family"/>
    <property type="match status" value="1"/>
</dbReference>
<evidence type="ECO:0000259" key="3">
    <source>
        <dbReference type="PROSITE" id="PS51352"/>
    </source>
</evidence>
<dbReference type="EMBL" id="WNJO01000008">
    <property type="protein sequence ID" value="MTV82579.1"/>
    <property type="molecule type" value="Genomic_DNA"/>
</dbReference>
<proteinExistence type="inferred from homology"/>
<dbReference type="PROSITE" id="PS51352">
    <property type="entry name" value="THIOREDOXIN_2"/>
    <property type="match status" value="1"/>
</dbReference>
<dbReference type="GO" id="GO:0015035">
    <property type="term" value="F:protein-disulfide reductase activity"/>
    <property type="evidence" value="ECO:0007669"/>
    <property type="project" value="TreeGrafter"/>
</dbReference>
<dbReference type="GO" id="GO:0045454">
    <property type="term" value="P:cell redox homeostasis"/>
    <property type="evidence" value="ECO:0007669"/>
    <property type="project" value="TreeGrafter"/>
</dbReference>
<name>A0A7X2XVS9_9LACO</name>
<dbReference type="SUPFAM" id="SSF52833">
    <property type="entry name" value="Thioredoxin-like"/>
    <property type="match status" value="1"/>
</dbReference>
<dbReference type="PANTHER" id="PTHR45663">
    <property type="entry name" value="GEO12009P1"/>
    <property type="match status" value="1"/>
</dbReference>
<comment type="caution">
    <text evidence="4">The sequence shown here is derived from an EMBL/GenBank/DDBJ whole genome shotgun (WGS) entry which is preliminary data.</text>
</comment>
<dbReference type="Pfam" id="PF00085">
    <property type="entry name" value="Thioredoxin"/>
    <property type="match status" value="1"/>
</dbReference>
<reference evidence="4 5" key="1">
    <citation type="submission" date="2019-11" db="EMBL/GenBank/DDBJ databases">
        <title>Lactobacillus sp. nov. CRM56-3, isolated from fermented tea leaves.</title>
        <authorList>
            <person name="Phuengjayaem S."/>
            <person name="Tanasupawat S."/>
        </authorList>
    </citation>
    <scope>NUCLEOTIDE SEQUENCE [LARGE SCALE GENOMIC DNA]</scope>
    <source>
        <strain evidence="4 5">CRM56-3</strain>
    </source>
</reference>
<dbReference type="InterPro" id="IPR036249">
    <property type="entry name" value="Thioredoxin-like_sf"/>
</dbReference>
<evidence type="ECO:0000256" key="1">
    <source>
        <dbReference type="ARBA" id="ARBA00008987"/>
    </source>
</evidence>
<dbReference type="AlphaFoldDB" id="A0A7X2XVS9"/>
<organism evidence="4 5">
    <name type="scientific">Secundilactobacillus folii</name>
    <dbReference type="NCBI Taxonomy" id="2678357"/>
    <lineage>
        <taxon>Bacteria</taxon>
        <taxon>Bacillati</taxon>
        <taxon>Bacillota</taxon>
        <taxon>Bacilli</taxon>
        <taxon>Lactobacillales</taxon>
        <taxon>Lactobacillaceae</taxon>
        <taxon>Secundilactobacillus</taxon>
    </lineage>
</organism>